<dbReference type="Proteomes" id="UP000192721">
    <property type="component" value="Unassembled WGS sequence"/>
</dbReference>
<dbReference type="AlphaFoldDB" id="A0A1W0CU33"/>
<proteinExistence type="predicted"/>
<dbReference type="Pfam" id="PF05947">
    <property type="entry name" value="T6SS_TssF"/>
    <property type="match status" value="1"/>
</dbReference>
<evidence type="ECO:0000313" key="2">
    <source>
        <dbReference type="Proteomes" id="UP000192721"/>
    </source>
</evidence>
<evidence type="ECO:0000313" key="1">
    <source>
        <dbReference type="EMBL" id="OQS38188.1"/>
    </source>
</evidence>
<organism evidence="1 2">
    <name type="scientific">Chromobacterium haemolyticum</name>
    <dbReference type="NCBI Taxonomy" id="394935"/>
    <lineage>
        <taxon>Bacteria</taxon>
        <taxon>Pseudomonadati</taxon>
        <taxon>Pseudomonadota</taxon>
        <taxon>Betaproteobacteria</taxon>
        <taxon>Neisseriales</taxon>
        <taxon>Chromobacteriaceae</taxon>
        <taxon>Chromobacterium</taxon>
    </lineage>
</organism>
<dbReference type="EMBL" id="MUKV01000016">
    <property type="protein sequence ID" value="OQS38188.1"/>
    <property type="molecule type" value="Genomic_DNA"/>
</dbReference>
<dbReference type="NCBIfam" id="TIGR03359">
    <property type="entry name" value="VI_chp_6"/>
    <property type="match status" value="1"/>
</dbReference>
<dbReference type="InterPro" id="IPR010272">
    <property type="entry name" value="T6SS_TssF"/>
</dbReference>
<reference evidence="1 2" key="1">
    <citation type="submission" date="2017-02" db="EMBL/GenBank/DDBJ databases">
        <title>Chromobacterium haemolyticum H5244.</title>
        <authorList>
            <person name="Gulvik C.A."/>
        </authorList>
    </citation>
    <scope>NUCLEOTIDE SEQUENCE [LARGE SCALE GENOMIC DNA]</scope>
    <source>
        <strain evidence="1 2">H5244</strain>
    </source>
</reference>
<dbReference type="PIRSF" id="PIRSF028304">
    <property type="entry name" value="UCP028304"/>
    <property type="match status" value="1"/>
</dbReference>
<comment type="caution">
    <text evidence="1">The sequence shown here is derived from an EMBL/GenBank/DDBJ whole genome shotgun (WGS) entry which is preliminary data.</text>
</comment>
<dbReference type="RefSeq" id="WP_081555771.1">
    <property type="nucleotide sequence ID" value="NZ_MUKV01000016.1"/>
</dbReference>
<dbReference type="PANTHER" id="PTHR35370">
    <property type="entry name" value="CYTOPLASMIC PROTEIN-RELATED-RELATED"/>
    <property type="match status" value="1"/>
</dbReference>
<gene>
    <name evidence="1" type="ORF">B0T45_13065</name>
</gene>
<sequence length="620" mass="66838">MNFLDHYNNELRHLREAGARFAREHPQIAPALGLRPNSVADPFVERLLEGVAFLSARVQTRLDLECAEFARQALAQVCPLYLSATPAISSFAFHPDFASPEAFRGRSMPRGTLIQATLPGAARPVTFSTGREVTLLPLRLERAECGRGLARISAELARRLASSQAALRLSFKLEGTVALGDLAAVEGGAKPLQLSLAGDLPRAYALHRTMLADVGAWYATADDGRGGEVLLELPLSGLRLSAADEAEALLPADAGGLPGLRLLREYFAQPARLLSVELDALAALAARAPSARGFELILALRQAPLDLIGEVDAGQFRLFATPAINLYPKRLDPVPYDPNQTEQWIPVDRMRPAEHHLWRLLEVNVCDSNGRSREARPALDAGGYQSGPAAARYSLRREPALQSEGPRQARPDTLGSHDLITISACAGDIGLDDIATLTGRALVADRGWRPEDLPAAELRAEGGAVARLECLWPASAPRPIPDQERCWQAVAHIGLNPLSLRGAGRQDISARLTEQLRLAAQPELALDRQRIDSLKAAHLQAGFLPAGRSSPQALVRAALVDIDIAAVMHADRGGWLFGRLLAQALAQAVTLNDGIEVSLRLDGELVSRHGNTLRPDGELQ</sequence>
<dbReference type="PANTHER" id="PTHR35370:SF1">
    <property type="entry name" value="TYPE VI SECRETION SYSTEM COMPONENT TSSF1"/>
    <property type="match status" value="1"/>
</dbReference>
<accession>A0A1W0CU33</accession>
<protein>
    <submittedName>
        <fullName evidence="1">Type VI secretion protein</fullName>
    </submittedName>
</protein>
<name>A0A1W0CU33_9NEIS</name>